<dbReference type="HOGENOM" id="CLU_046120_1_1_6"/>
<evidence type="ECO:0000256" key="1">
    <source>
        <dbReference type="ARBA" id="ARBA00008987"/>
    </source>
</evidence>
<dbReference type="PANTHER" id="PTHR45663:SF11">
    <property type="entry name" value="GEO12009P1"/>
    <property type="match status" value="1"/>
</dbReference>
<dbReference type="AlphaFoldDB" id="D0L1K5"/>
<evidence type="ECO:0000313" key="8">
    <source>
        <dbReference type="EMBL" id="ACX96578.1"/>
    </source>
</evidence>
<reference evidence="8 9" key="1">
    <citation type="submission" date="2009-10" db="EMBL/GenBank/DDBJ databases">
        <title>Complete sequence of Halothiobacillus neapolitanus c2.</title>
        <authorList>
            <consortium name="US DOE Joint Genome Institute"/>
            <person name="Lucas S."/>
            <person name="Copeland A."/>
            <person name="Lapidus A."/>
            <person name="Glavina del Rio T."/>
            <person name="Tice H."/>
            <person name="Bruce D."/>
            <person name="Goodwin L."/>
            <person name="Pitluck S."/>
            <person name="Davenport K."/>
            <person name="Brettin T."/>
            <person name="Detter J.C."/>
            <person name="Han C."/>
            <person name="Tapia R."/>
            <person name="Larimer F."/>
            <person name="Land M."/>
            <person name="Hauser L."/>
            <person name="Kyrpides N."/>
            <person name="Mikhailova N."/>
            <person name="Kerfeld C."/>
            <person name="Cannon G."/>
            <person name="Heinhort S."/>
        </authorList>
    </citation>
    <scope>NUCLEOTIDE SEQUENCE [LARGE SCALE GENOMIC DNA]</scope>
    <source>
        <strain evidence="9">ATCC 23641 / c2</strain>
    </source>
</reference>
<name>D0L1K5_HALNC</name>
<comment type="similarity">
    <text evidence="1">Belongs to the thioredoxin family.</text>
</comment>
<dbReference type="PROSITE" id="PS00194">
    <property type="entry name" value="THIOREDOXIN_1"/>
    <property type="match status" value="1"/>
</dbReference>
<dbReference type="EMBL" id="CP001801">
    <property type="protein sequence ID" value="ACX96578.1"/>
    <property type="molecule type" value="Genomic_DNA"/>
</dbReference>
<dbReference type="Gene3D" id="3.40.30.10">
    <property type="entry name" value="Glutaredoxin"/>
    <property type="match status" value="1"/>
</dbReference>
<dbReference type="STRING" id="555778.Hneap_1755"/>
<dbReference type="InterPro" id="IPR017937">
    <property type="entry name" value="Thioredoxin_CS"/>
</dbReference>
<keyword evidence="9" id="KW-1185">Reference proteome</keyword>
<evidence type="ECO:0000259" key="7">
    <source>
        <dbReference type="PROSITE" id="PS51352"/>
    </source>
</evidence>
<dbReference type="Pfam" id="PF14561">
    <property type="entry name" value="TPR_20"/>
    <property type="match status" value="1"/>
</dbReference>
<dbReference type="RefSeq" id="WP_012824611.1">
    <property type="nucleotide sequence ID" value="NC_013422.1"/>
</dbReference>
<feature type="domain" description="Thioredoxin" evidence="7">
    <location>
        <begin position="1"/>
        <end position="113"/>
    </location>
</feature>
<evidence type="ECO:0000256" key="2">
    <source>
        <dbReference type="ARBA" id="ARBA00022448"/>
    </source>
</evidence>
<dbReference type="Gene3D" id="1.25.40.10">
    <property type="entry name" value="Tetratricopeptide repeat domain"/>
    <property type="match status" value="2"/>
</dbReference>
<organism evidence="8 9">
    <name type="scientific">Halothiobacillus neapolitanus (strain ATCC 23641 / DSM 15147 / CIP 104769 / NCIMB 8539 / c2)</name>
    <name type="common">Thiobacillus neapolitanus</name>
    <dbReference type="NCBI Taxonomy" id="555778"/>
    <lineage>
        <taxon>Bacteria</taxon>
        <taxon>Pseudomonadati</taxon>
        <taxon>Pseudomonadota</taxon>
        <taxon>Gammaproteobacteria</taxon>
        <taxon>Chromatiales</taxon>
        <taxon>Halothiobacillaceae</taxon>
        <taxon>Halothiobacillus</taxon>
    </lineage>
</organism>
<dbReference type="GO" id="GO:0006950">
    <property type="term" value="P:response to stress"/>
    <property type="evidence" value="ECO:0007669"/>
    <property type="project" value="UniProtKB-ARBA"/>
</dbReference>
<dbReference type="InterPro" id="IPR013766">
    <property type="entry name" value="Thioredoxin_domain"/>
</dbReference>
<dbReference type="CDD" id="cd02956">
    <property type="entry name" value="ybbN"/>
    <property type="match status" value="1"/>
</dbReference>
<dbReference type="PROSITE" id="PS51352">
    <property type="entry name" value="THIOREDOXIN_2"/>
    <property type="match status" value="1"/>
</dbReference>
<keyword evidence="5" id="KW-0676">Redox-active center</keyword>
<accession>D0L1K5</accession>
<dbReference type="InterPro" id="IPR011990">
    <property type="entry name" value="TPR-like_helical_dom_sf"/>
</dbReference>
<dbReference type="InterPro" id="IPR036249">
    <property type="entry name" value="Thioredoxin-like_sf"/>
</dbReference>
<dbReference type="InterPro" id="IPR005746">
    <property type="entry name" value="Thioredoxin"/>
</dbReference>
<proteinExistence type="inferred from homology"/>
<sequence length="287" mass="32100">MSDLPYIFDVTAAEFQTRVIDASFETPVLVDFWAEWCGPCRTLKPMLEQITESYGGKLQLAKVNTDVEAQLAGHFGIRSLPTVMLVINGAPVDQFMGALPESQVREFLEKHIVSEVRALRNQAREQADAGAIEEAIDLLKQANAIEPNNADVLIDLAEIISKTGDHDQAMQIIDALPIDVATRKDVKELKARIHLAQHAGDGPSVEDLKARIEADDNDLDAREQLASRCAMMQDYECALAQFFAIMQRDRQFKDDAGRRGLLDIFELLGSDHALTKIWRRKMFGLLH</sequence>
<keyword evidence="4" id="KW-1015">Disulfide bond</keyword>
<dbReference type="GO" id="GO:0005737">
    <property type="term" value="C:cytoplasm"/>
    <property type="evidence" value="ECO:0007669"/>
    <property type="project" value="TreeGrafter"/>
</dbReference>
<dbReference type="PANTHER" id="PTHR45663">
    <property type="entry name" value="GEO12009P1"/>
    <property type="match status" value="1"/>
</dbReference>
<keyword evidence="2" id="KW-0813">Transport</keyword>
<evidence type="ECO:0000313" key="9">
    <source>
        <dbReference type="Proteomes" id="UP000009102"/>
    </source>
</evidence>
<evidence type="ECO:0000256" key="5">
    <source>
        <dbReference type="ARBA" id="ARBA00023284"/>
    </source>
</evidence>
<evidence type="ECO:0000256" key="3">
    <source>
        <dbReference type="ARBA" id="ARBA00022982"/>
    </source>
</evidence>
<keyword evidence="3" id="KW-0249">Electron transport</keyword>
<dbReference type="OrthoDB" id="9790390at2"/>
<dbReference type="NCBIfam" id="TIGR01068">
    <property type="entry name" value="thioredoxin"/>
    <property type="match status" value="1"/>
</dbReference>
<dbReference type="Proteomes" id="UP000009102">
    <property type="component" value="Chromosome"/>
</dbReference>
<dbReference type="FunFam" id="3.40.30.10:FF:000001">
    <property type="entry name" value="Thioredoxin"/>
    <property type="match status" value="1"/>
</dbReference>
<evidence type="ECO:0000256" key="4">
    <source>
        <dbReference type="ARBA" id="ARBA00023157"/>
    </source>
</evidence>
<dbReference type="GO" id="GO:0015035">
    <property type="term" value="F:protein-disulfide reductase activity"/>
    <property type="evidence" value="ECO:0007669"/>
    <property type="project" value="UniProtKB-UniRule"/>
</dbReference>
<gene>
    <name evidence="8" type="ordered locus">Hneap_1755</name>
</gene>
<dbReference type="Pfam" id="PF14559">
    <property type="entry name" value="TPR_19"/>
    <property type="match status" value="1"/>
</dbReference>
<dbReference type="eggNOG" id="COG3118">
    <property type="taxonomic scope" value="Bacteria"/>
</dbReference>
<dbReference type="SUPFAM" id="SSF52833">
    <property type="entry name" value="Thioredoxin-like"/>
    <property type="match status" value="1"/>
</dbReference>
<dbReference type="KEGG" id="hna:Hneap_1755"/>
<dbReference type="Pfam" id="PF00085">
    <property type="entry name" value="Thioredoxin"/>
    <property type="match status" value="1"/>
</dbReference>
<protein>
    <recommendedName>
        <fullName evidence="6">Thioredoxin</fullName>
    </recommendedName>
</protein>
<evidence type="ECO:0000256" key="6">
    <source>
        <dbReference type="NCBIfam" id="TIGR01068"/>
    </source>
</evidence>
<dbReference type="SUPFAM" id="SSF48452">
    <property type="entry name" value="TPR-like"/>
    <property type="match status" value="1"/>
</dbReference>
<dbReference type="PRINTS" id="PR00421">
    <property type="entry name" value="THIOREDOXIN"/>
</dbReference>